<protein>
    <submittedName>
        <fullName evidence="1">Uncharacterized protein</fullName>
    </submittedName>
</protein>
<organism evidence="1 2">
    <name type="scientific">Halobacillus salinarum</name>
    <dbReference type="NCBI Taxonomy" id="2932257"/>
    <lineage>
        <taxon>Bacteria</taxon>
        <taxon>Bacillati</taxon>
        <taxon>Bacillota</taxon>
        <taxon>Bacilli</taxon>
        <taxon>Bacillales</taxon>
        <taxon>Bacillaceae</taxon>
        <taxon>Halobacillus</taxon>
    </lineage>
</organism>
<gene>
    <name evidence="1" type="ORF">MUN89_16190</name>
</gene>
<accession>A0ABY4EG45</accession>
<evidence type="ECO:0000313" key="2">
    <source>
        <dbReference type="Proteomes" id="UP000831787"/>
    </source>
</evidence>
<sequence length="181" mass="21309">MRTTVYQCFHWVGYHLTTCLLQEGYEVIGIDPMYTPLSEHLYLFVGRNSNFQHFYYMEDKEKHVQPGDKERLVNIQGNLLVIEILSEEASVDHIELPALFGEWMDLEEHSITSKNELRTWIEEHNALYIGDFLEEIIPVVLNHQEKNYLNETGNASLLEKKIENTWKSFLELKALTSNQLY</sequence>
<proteinExistence type="predicted"/>
<dbReference type="RefSeq" id="WP_244708805.1">
    <property type="nucleotide sequence ID" value="NZ_CP095073.1"/>
</dbReference>
<name>A0ABY4EG45_9BACI</name>
<evidence type="ECO:0000313" key="1">
    <source>
        <dbReference type="EMBL" id="UOQ43446.1"/>
    </source>
</evidence>
<keyword evidence="2" id="KW-1185">Reference proteome</keyword>
<dbReference type="Proteomes" id="UP000831787">
    <property type="component" value="Chromosome"/>
</dbReference>
<reference evidence="1 2" key="1">
    <citation type="submission" date="2022-04" db="EMBL/GenBank/DDBJ databases">
        <title>Halobacillus sp. isolated from saltern.</title>
        <authorList>
            <person name="Won M."/>
            <person name="Lee C.-M."/>
            <person name="Woen H.-Y."/>
            <person name="Kwon S.-W."/>
        </authorList>
    </citation>
    <scope>NUCLEOTIDE SEQUENCE [LARGE SCALE GENOMIC DNA]</scope>
    <source>
        <strain evidence="1 2">SSBR10-3</strain>
    </source>
</reference>
<dbReference type="EMBL" id="CP095073">
    <property type="protein sequence ID" value="UOQ43446.1"/>
    <property type="molecule type" value="Genomic_DNA"/>
</dbReference>